<sequence length="391" mass="42275">MKLALSLVASLFWAIASAAPFPAQVAARSKLPRLILYYQTTHDPSGRPISILPLINKQHIALTHLIVGAFHVHANHTIHLNDHPPRSPVFHTLWNETRLLQAAGVKVLGMVGGAAQGSFTKATLDSGSSNNNNTTTATTTTTSNAFEKSYALLRSTITSHRLDGIDLDVEEPMTQAGITRLVRRLHADFGADFIITLAPVATALLRPGGGGNLSGFNYTTLERQVGGKMIAFYNVQFYNGFGHMGNTALFDRIVASGGGWDARRIVVGQLTSPVNGGGFVGHKSLARSIAVLRRRYGEIGGVVGWEYFNGVPGGVGKPWRWAAVMTRILRPGREPRLRITRETAERLKEAWMVAARAAGDGNGTVTTERWAGLVPNVDYAGMVNEYSVGRE</sequence>
<feature type="chain" id="PRO_5042955425" evidence="1">
    <location>
        <begin position="19"/>
        <end position="391"/>
    </location>
</feature>
<dbReference type="PROSITE" id="PS51910">
    <property type="entry name" value="GH18_2"/>
    <property type="match status" value="1"/>
</dbReference>
<reference evidence="3" key="2">
    <citation type="submission" date="2023-05" db="EMBL/GenBank/DDBJ databases">
        <authorList>
            <consortium name="Lawrence Berkeley National Laboratory"/>
            <person name="Steindorff A."/>
            <person name="Hensen N."/>
            <person name="Bonometti L."/>
            <person name="Westerberg I."/>
            <person name="Brannstrom I.O."/>
            <person name="Guillou S."/>
            <person name="Cros-Aarteil S."/>
            <person name="Calhoun S."/>
            <person name="Haridas S."/>
            <person name="Kuo A."/>
            <person name="Mondo S."/>
            <person name="Pangilinan J."/>
            <person name="Riley R."/>
            <person name="Labutti K."/>
            <person name="Andreopoulos B."/>
            <person name="Lipzen A."/>
            <person name="Chen C."/>
            <person name="Yanf M."/>
            <person name="Daum C."/>
            <person name="Ng V."/>
            <person name="Clum A."/>
            <person name="Ohm R."/>
            <person name="Martin F."/>
            <person name="Silar P."/>
            <person name="Natvig D."/>
            <person name="Lalanne C."/>
            <person name="Gautier V."/>
            <person name="Ament-Velasquez S.L."/>
            <person name="Kruys A."/>
            <person name="Hutchinson M.I."/>
            <person name="Powell A.J."/>
            <person name="Barry K."/>
            <person name="Miller A.N."/>
            <person name="Grigoriev I.V."/>
            <person name="Debuchy R."/>
            <person name="Gladieux P."/>
            <person name="Thoren M.H."/>
            <person name="Johannesson H."/>
        </authorList>
    </citation>
    <scope>NUCLEOTIDE SEQUENCE</scope>
    <source>
        <strain evidence="3">CBS 538.74</strain>
    </source>
</reference>
<dbReference type="InterPro" id="IPR017853">
    <property type="entry name" value="GH"/>
</dbReference>
<dbReference type="PANTHER" id="PTHR45708">
    <property type="entry name" value="ENDOCHITINASE"/>
    <property type="match status" value="1"/>
</dbReference>
<dbReference type="InterPro" id="IPR050542">
    <property type="entry name" value="Glycosyl_Hydrlase18_Chitinase"/>
</dbReference>
<dbReference type="InterPro" id="IPR001223">
    <property type="entry name" value="Glyco_hydro18_cat"/>
</dbReference>
<dbReference type="Pfam" id="PF00704">
    <property type="entry name" value="Glyco_hydro_18"/>
    <property type="match status" value="1"/>
</dbReference>
<evidence type="ECO:0000313" key="3">
    <source>
        <dbReference type="EMBL" id="KAK4155994.1"/>
    </source>
</evidence>
<feature type="domain" description="GH18" evidence="2">
    <location>
        <begin position="32"/>
        <end position="332"/>
    </location>
</feature>
<dbReference type="EMBL" id="MU856876">
    <property type="protein sequence ID" value="KAK4155994.1"/>
    <property type="molecule type" value="Genomic_DNA"/>
</dbReference>
<reference evidence="3" key="1">
    <citation type="journal article" date="2023" name="Mol. Phylogenet. Evol.">
        <title>Genome-scale phylogeny and comparative genomics of the fungal order Sordariales.</title>
        <authorList>
            <person name="Hensen N."/>
            <person name="Bonometti L."/>
            <person name="Westerberg I."/>
            <person name="Brannstrom I.O."/>
            <person name="Guillou S."/>
            <person name="Cros-Aarteil S."/>
            <person name="Calhoun S."/>
            <person name="Haridas S."/>
            <person name="Kuo A."/>
            <person name="Mondo S."/>
            <person name="Pangilinan J."/>
            <person name="Riley R."/>
            <person name="LaButti K."/>
            <person name="Andreopoulos B."/>
            <person name="Lipzen A."/>
            <person name="Chen C."/>
            <person name="Yan M."/>
            <person name="Daum C."/>
            <person name="Ng V."/>
            <person name="Clum A."/>
            <person name="Steindorff A."/>
            <person name="Ohm R.A."/>
            <person name="Martin F."/>
            <person name="Silar P."/>
            <person name="Natvig D.O."/>
            <person name="Lalanne C."/>
            <person name="Gautier V."/>
            <person name="Ament-Velasquez S.L."/>
            <person name="Kruys A."/>
            <person name="Hutchinson M.I."/>
            <person name="Powell A.J."/>
            <person name="Barry K."/>
            <person name="Miller A.N."/>
            <person name="Grigoriev I.V."/>
            <person name="Debuchy R."/>
            <person name="Gladieux P."/>
            <person name="Hiltunen Thoren M."/>
            <person name="Johannesson H."/>
        </authorList>
    </citation>
    <scope>NUCLEOTIDE SEQUENCE</scope>
    <source>
        <strain evidence="3">CBS 538.74</strain>
    </source>
</reference>
<accession>A0AAN6ZZK2</accession>
<keyword evidence="1" id="KW-0732">Signal</keyword>
<feature type="signal peptide" evidence="1">
    <location>
        <begin position="1"/>
        <end position="18"/>
    </location>
</feature>
<name>A0AAN6ZZK2_9PEZI</name>
<dbReference type="PANTHER" id="PTHR45708:SF60">
    <property type="entry name" value="III CHITINASE, PUTATIVE (AFU_ORTHOLOGUE AFUA_5G03850)-RELATED"/>
    <property type="match status" value="1"/>
</dbReference>
<dbReference type="Gene3D" id="3.20.20.80">
    <property type="entry name" value="Glycosidases"/>
    <property type="match status" value="1"/>
</dbReference>
<dbReference type="GO" id="GO:0005576">
    <property type="term" value="C:extracellular region"/>
    <property type="evidence" value="ECO:0007669"/>
    <property type="project" value="TreeGrafter"/>
</dbReference>
<dbReference type="Proteomes" id="UP001302745">
    <property type="component" value="Unassembled WGS sequence"/>
</dbReference>
<gene>
    <name evidence="3" type="ORF">C8A00DRAFT_13020</name>
</gene>
<dbReference type="SUPFAM" id="SSF51445">
    <property type="entry name" value="(Trans)glycosidases"/>
    <property type="match status" value="1"/>
</dbReference>
<dbReference type="GO" id="GO:0004568">
    <property type="term" value="F:chitinase activity"/>
    <property type="evidence" value="ECO:0007669"/>
    <property type="project" value="TreeGrafter"/>
</dbReference>
<keyword evidence="4" id="KW-1185">Reference proteome</keyword>
<comment type="caution">
    <text evidence="3">The sequence shown here is derived from an EMBL/GenBank/DDBJ whole genome shotgun (WGS) entry which is preliminary data.</text>
</comment>
<protein>
    <submittedName>
        <fullName evidence="3">Glycoside hydrolase</fullName>
    </submittedName>
</protein>
<evidence type="ECO:0000259" key="2">
    <source>
        <dbReference type="PROSITE" id="PS51910"/>
    </source>
</evidence>
<dbReference type="GO" id="GO:0005975">
    <property type="term" value="P:carbohydrate metabolic process"/>
    <property type="evidence" value="ECO:0007669"/>
    <property type="project" value="InterPro"/>
</dbReference>
<keyword evidence="3" id="KW-0378">Hydrolase</keyword>
<evidence type="ECO:0000256" key="1">
    <source>
        <dbReference type="SAM" id="SignalP"/>
    </source>
</evidence>
<proteinExistence type="predicted"/>
<dbReference type="AlphaFoldDB" id="A0AAN6ZZK2"/>
<evidence type="ECO:0000313" key="4">
    <source>
        <dbReference type="Proteomes" id="UP001302745"/>
    </source>
</evidence>
<organism evidence="3 4">
    <name type="scientific">Chaetomidium leptoderma</name>
    <dbReference type="NCBI Taxonomy" id="669021"/>
    <lineage>
        <taxon>Eukaryota</taxon>
        <taxon>Fungi</taxon>
        <taxon>Dikarya</taxon>
        <taxon>Ascomycota</taxon>
        <taxon>Pezizomycotina</taxon>
        <taxon>Sordariomycetes</taxon>
        <taxon>Sordariomycetidae</taxon>
        <taxon>Sordariales</taxon>
        <taxon>Chaetomiaceae</taxon>
        <taxon>Chaetomidium</taxon>
    </lineage>
</organism>